<feature type="coiled-coil region" evidence="1">
    <location>
        <begin position="7"/>
        <end position="41"/>
    </location>
</feature>
<reference evidence="2" key="2">
    <citation type="submission" date="2020-11" db="EMBL/GenBank/DDBJ databases">
        <authorList>
            <person name="McCartney M.A."/>
            <person name="Auch B."/>
            <person name="Kono T."/>
            <person name="Mallez S."/>
            <person name="Becker A."/>
            <person name="Gohl D.M."/>
            <person name="Silverstein K.A.T."/>
            <person name="Koren S."/>
            <person name="Bechman K.B."/>
            <person name="Herman A."/>
            <person name="Abrahante J.E."/>
            <person name="Garbe J."/>
        </authorList>
    </citation>
    <scope>NUCLEOTIDE SEQUENCE</scope>
    <source>
        <strain evidence="2">Duluth1</strain>
        <tissue evidence="2">Whole animal</tissue>
    </source>
</reference>
<dbReference type="EMBL" id="JAIWYP010000006">
    <property type="protein sequence ID" value="KAH3815302.1"/>
    <property type="molecule type" value="Genomic_DNA"/>
</dbReference>
<evidence type="ECO:0000313" key="2">
    <source>
        <dbReference type="EMBL" id="KAH3815302.1"/>
    </source>
</evidence>
<protein>
    <submittedName>
        <fullName evidence="2">Uncharacterized protein</fullName>
    </submittedName>
</protein>
<keyword evidence="3" id="KW-1185">Reference proteome</keyword>
<name>A0A9D4JPN5_DREPO</name>
<dbReference type="Proteomes" id="UP000828390">
    <property type="component" value="Unassembled WGS sequence"/>
</dbReference>
<dbReference type="AlphaFoldDB" id="A0A9D4JPN5"/>
<sequence>MFQEANIKKLMIQIGAHDTNINELRKELNKKDNAIRVMYQNQKQQDEKLNELQQVMSIISDFPPSL</sequence>
<proteinExistence type="predicted"/>
<comment type="caution">
    <text evidence="2">The sequence shown here is derived from an EMBL/GenBank/DDBJ whole genome shotgun (WGS) entry which is preliminary data.</text>
</comment>
<evidence type="ECO:0000256" key="1">
    <source>
        <dbReference type="SAM" id="Coils"/>
    </source>
</evidence>
<reference evidence="2" key="1">
    <citation type="journal article" date="2019" name="bioRxiv">
        <title>The Genome of the Zebra Mussel, Dreissena polymorpha: A Resource for Invasive Species Research.</title>
        <authorList>
            <person name="McCartney M.A."/>
            <person name="Auch B."/>
            <person name="Kono T."/>
            <person name="Mallez S."/>
            <person name="Zhang Y."/>
            <person name="Obille A."/>
            <person name="Becker A."/>
            <person name="Abrahante J.E."/>
            <person name="Garbe J."/>
            <person name="Badalamenti J.P."/>
            <person name="Herman A."/>
            <person name="Mangelson H."/>
            <person name="Liachko I."/>
            <person name="Sullivan S."/>
            <person name="Sone E.D."/>
            <person name="Koren S."/>
            <person name="Silverstein K.A.T."/>
            <person name="Beckman K.B."/>
            <person name="Gohl D.M."/>
        </authorList>
    </citation>
    <scope>NUCLEOTIDE SEQUENCE</scope>
    <source>
        <strain evidence="2">Duluth1</strain>
        <tissue evidence="2">Whole animal</tissue>
    </source>
</reference>
<evidence type="ECO:0000313" key="3">
    <source>
        <dbReference type="Proteomes" id="UP000828390"/>
    </source>
</evidence>
<gene>
    <name evidence="2" type="ORF">DPMN_143824</name>
</gene>
<accession>A0A9D4JPN5</accession>
<organism evidence="2 3">
    <name type="scientific">Dreissena polymorpha</name>
    <name type="common">Zebra mussel</name>
    <name type="synonym">Mytilus polymorpha</name>
    <dbReference type="NCBI Taxonomy" id="45954"/>
    <lineage>
        <taxon>Eukaryota</taxon>
        <taxon>Metazoa</taxon>
        <taxon>Spiralia</taxon>
        <taxon>Lophotrochozoa</taxon>
        <taxon>Mollusca</taxon>
        <taxon>Bivalvia</taxon>
        <taxon>Autobranchia</taxon>
        <taxon>Heteroconchia</taxon>
        <taxon>Euheterodonta</taxon>
        <taxon>Imparidentia</taxon>
        <taxon>Neoheterodontei</taxon>
        <taxon>Myida</taxon>
        <taxon>Dreissenoidea</taxon>
        <taxon>Dreissenidae</taxon>
        <taxon>Dreissena</taxon>
    </lineage>
</organism>
<keyword evidence="1" id="KW-0175">Coiled coil</keyword>